<feature type="domain" description="D-arabinono-1,4-lactone oxidase C-terminal" evidence="2">
    <location>
        <begin position="6"/>
        <end position="155"/>
    </location>
</feature>
<dbReference type="GO" id="GO:0016020">
    <property type="term" value="C:membrane"/>
    <property type="evidence" value="ECO:0007669"/>
    <property type="project" value="InterPro"/>
</dbReference>
<dbReference type="Gene3D" id="1.10.45.10">
    <property type="entry name" value="Vanillyl-alcohol Oxidase, Chain A, domain 4"/>
    <property type="match status" value="1"/>
</dbReference>
<evidence type="ECO:0000256" key="1">
    <source>
        <dbReference type="ARBA" id="ARBA00023002"/>
    </source>
</evidence>
<gene>
    <name evidence="3" type="ORF">ALEPTO_LOCUS13058</name>
</gene>
<name>A0A9N9INF1_9GLOM</name>
<protein>
    <submittedName>
        <fullName evidence="3">12869_t:CDS:1</fullName>
    </submittedName>
</protein>
<accession>A0A9N9INF1</accession>
<evidence type="ECO:0000313" key="3">
    <source>
        <dbReference type="EMBL" id="CAG8743766.1"/>
    </source>
</evidence>
<dbReference type="GO" id="GO:0003885">
    <property type="term" value="F:D-arabinono-1,4-lactone oxidase activity"/>
    <property type="evidence" value="ECO:0007669"/>
    <property type="project" value="InterPro"/>
</dbReference>
<dbReference type="PANTHER" id="PTHR43762">
    <property type="entry name" value="L-GULONOLACTONE OXIDASE"/>
    <property type="match status" value="1"/>
</dbReference>
<comment type="caution">
    <text evidence="3">The sequence shown here is derived from an EMBL/GenBank/DDBJ whole genome shotgun (WGS) entry which is preliminary data.</text>
</comment>
<dbReference type="Gene3D" id="3.30.70.2520">
    <property type="match status" value="1"/>
</dbReference>
<evidence type="ECO:0000259" key="2">
    <source>
        <dbReference type="Pfam" id="PF04030"/>
    </source>
</evidence>
<keyword evidence="1" id="KW-0560">Oxidoreductase</keyword>
<feature type="non-terminal residue" evidence="3">
    <location>
        <position position="197"/>
    </location>
</feature>
<reference evidence="3" key="1">
    <citation type="submission" date="2021-06" db="EMBL/GenBank/DDBJ databases">
        <authorList>
            <person name="Kallberg Y."/>
            <person name="Tangrot J."/>
            <person name="Rosling A."/>
        </authorList>
    </citation>
    <scope>NUCLEOTIDE SEQUENCE</scope>
    <source>
        <strain evidence="3">FL130A</strain>
    </source>
</reference>
<dbReference type="Pfam" id="PF04030">
    <property type="entry name" value="ALO"/>
    <property type="match status" value="1"/>
</dbReference>
<organism evidence="3 4">
    <name type="scientific">Ambispora leptoticha</name>
    <dbReference type="NCBI Taxonomy" id="144679"/>
    <lineage>
        <taxon>Eukaryota</taxon>
        <taxon>Fungi</taxon>
        <taxon>Fungi incertae sedis</taxon>
        <taxon>Mucoromycota</taxon>
        <taxon>Glomeromycotina</taxon>
        <taxon>Glomeromycetes</taxon>
        <taxon>Archaeosporales</taxon>
        <taxon>Ambisporaceae</taxon>
        <taxon>Ambispora</taxon>
    </lineage>
</organism>
<dbReference type="PANTHER" id="PTHR43762:SF1">
    <property type="entry name" value="D-ARABINONO-1,4-LACTONE OXIDASE"/>
    <property type="match status" value="1"/>
</dbReference>
<dbReference type="Proteomes" id="UP000789508">
    <property type="component" value="Unassembled WGS sequence"/>
</dbReference>
<dbReference type="InterPro" id="IPR016171">
    <property type="entry name" value="Vanillyl_alc_oxidase_C-sub2"/>
</dbReference>
<evidence type="ECO:0000313" key="4">
    <source>
        <dbReference type="Proteomes" id="UP000789508"/>
    </source>
</evidence>
<dbReference type="AlphaFoldDB" id="A0A9N9INF1"/>
<proteinExistence type="predicted"/>
<dbReference type="OrthoDB" id="610608at2759"/>
<dbReference type="EMBL" id="CAJVPS010036672">
    <property type="protein sequence ID" value="CAG8743766.1"/>
    <property type="molecule type" value="Genomic_DNA"/>
</dbReference>
<sequence length="197" mass="23835">AKQSETIGYFRETIIGYHLYQFLLYLTRFYPFTIPLLAHLMFLIKFNEDTLVVDDSYKVFNFDCLFQQYVNEWAIPLERTAEALRKLDQWIKENEKKIYVHFPIEVRFVDQDDIWLSPSYGRKTCYIGIIMYRPYNKPVPYKKYWAAYEQIMRECDDFLELREKLDPEGTFLNPYLRRHLLGEHGPEIDAAQFKARL</sequence>
<dbReference type="InterPro" id="IPR007173">
    <property type="entry name" value="ALO_C"/>
</dbReference>
<dbReference type="InterPro" id="IPR010031">
    <property type="entry name" value="FAD_lactone_oxidase-like"/>
</dbReference>
<keyword evidence="4" id="KW-1185">Reference proteome</keyword>